<dbReference type="AlphaFoldDB" id="A0A948RVM8"/>
<dbReference type="EMBL" id="JAHJDP010000077">
    <property type="protein sequence ID" value="MBU2691865.1"/>
    <property type="molecule type" value="Genomic_DNA"/>
</dbReference>
<comment type="caution">
    <text evidence="1">The sequence shown here is derived from an EMBL/GenBank/DDBJ whole genome shotgun (WGS) entry which is preliminary data.</text>
</comment>
<reference evidence="1" key="1">
    <citation type="submission" date="2021-05" db="EMBL/GenBank/DDBJ databases">
        <title>Energy efficiency and biological interactions define the core microbiome of deep oligotrophic groundwater.</title>
        <authorList>
            <person name="Mehrshad M."/>
            <person name="Lopez-Fernandez M."/>
            <person name="Bell E."/>
            <person name="Bernier-Latmani R."/>
            <person name="Bertilsson S."/>
            <person name="Dopson M."/>
        </authorList>
    </citation>
    <scope>NUCLEOTIDE SEQUENCE</scope>
    <source>
        <strain evidence="1">Modern_marine.mb.64</strain>
    </source>
</reference>
<sequence length="112" mass="13180">MRFVLETQDGGGEILDCETCQRPETYCHTCPALHGDQPEIAPWVSIYMKLWRRMTTWKGTLPENGGVLDQDERTMHMLDIVEEETSAWKERKETVARHKRNLEKHLKPWTQV</sequence>
<accession>A0A948RVM8</accession>
<dbReference type="Proteomes" id="UP000777784">
    <property type="component" value="Unassembled WGS sequence"/>
</dbReference>
<proteinExistence type="predicted"/>
<organism evidence="1 2">
    <name type="scientific">Eiseniibacteriota bacterium</name>
    <dbReference type="NCBI Taxonomy" id="2212470"/>
    <lineage>
        <taxon>Bacteria</taxon>
        <taxon>Candidatus Eiseniibacteriota</taxon>
    </lineage>
</organism>
<evidence type="ECO:0000313" key="1">
    <source>
        <dbReference type="EMBL" id="MBU2691865.1"/>
    </source>
</evidence>
<protein>
    <submittedName>
        <fullName evidence="1">Uncharacterized protein</fullName>
    </submittedName>
</protein>
<name>A0A948RVM8_UNCEI</name>
<gene>
    <name evidence="1" type="ORF">KJ970_13170</name>
</gene>
<evidence type="ECO:0000313" key="2">
    <source>
        <dbReference type="Proteomes" id="UP000777784"/>
    </source>
</evidence>